<dbReference type="InterPro" id="IPR051398">
    <property type="entry name" value="Polysacch_Deacetylase"/>
</dbReference>
<dbReference type="InterPro" id="IPR011330">
    <property type="entry name" value="Glyco_hydro/deAcase_b/a-brl"/>
</dbReference>
<dbReference type="Gene3D" id="3.20.20.370">
    <property type="entry name" value="Glycoside hydrolase/deacetylase"/>
    <property type="match status" value="1"/>
</dbReference>
<dbReference type="SUPFAM" id="SSF88713">
    <property type="entry name" value="Glycoside hydrolase/deacetylase"/>
    <property type="match status" value="1"/>
</dbReference>
<dbReference type="Proteomes" id="UP000199410">
    <property type="component" value="Unassembled WGS sequence"/>
</dbReference>
<evidence type="ECO:0000313" key="2">
    <source>
        <dbReference type="Proteomes" id="UP000199410"/>
    </source>
</evidence>
<organism evidence="1 2">
    <name type="scientific">Lysinibacillus fusiformis</name>
    <dbReference type="NCBI Taxonomy" id="28031"/>
    <lineage>
        <taxon>Bacteria</taxon>
        <taxon>Bacillati</taxon>
        <taxon>Bacillota</taxon>
        <taxon>Bacilli</taxon>
        <taxon>Bacillales</taxon>
        <taxon>Bacillaceae</taxon>
        <taxon>Lysinibacillus</taxon>
    </lineage>
</organism>
<dbReference type="EMBL" id="FOEL01000011">
    <property type="protein sequence ID" value="SER17626.1"/>
    <property type="molecule type" value="Genomic_DNA"/>
</dbReference>
<comment type="caution">
    <text evidence="1">The sequence shown here is derived from an EMBL/GenBank/DDBJ whole genome shotgun (WGS) entry which is preliminary data.</text>
</comment>
<dbReference type="PANTHER" id="PTHR34216:SF3">
    <property type="entry name" value="POLY-BETA-1,6-N-ACETYL-D-GLUCOSAMINE N-DEACETYLASE"/>
    <property type="match status" value="1"/>
</dbReference>
<evidence type="ECO:0000313" key="1">
    <source>
        <dbReference type="EMBL" id="SER17626.1"/>
    </source>
</evidence>
<accession>A0A1H9M1Q8</accession>
<sequence>MHDIVIMYHYVREKESWTGSVPISPEDFRKQIEWVKGNYEIISPDDMNRITKKPKCIISFDDATKDQYTVAYKVLKELDVPGYFTVMSAPLECGVVPIFHLVHMVLSHFNDEEIWKELNGKFEIPDLTEKSAYYSYEPNMYRRYNKYVFNFLLDEQSCRSYLEEKVVKLYGSLQSFIKAFYISIEELVEMKENGMTLGVHCVKHLPYKGDAQEFYNTEIAPCKVFMQQELEITPKWYTPAFGGGENALQMRADLEPILRANGFRGAFTTIEDYTILNTNNFWFNRFDCNRSKFIR</sequence>
<name>A0A1H9M1Q8_9BACI</name>
<gene>
    <name evidence="1" type="ORF">SAMN02787113_03177</name>
</gene>
<dbReference type="RefSeq" id="WP_170844159.1">
    <property type="nucleotide sequence ID" value="NZ_FMVP01000011.1"/>
</dbReference>
<protein>
    <submittedName>
        <fullName evidence="1">Polysaccharide deacetylase</fullName>
    </submittedName>
</protein>
<dbReference type="PANTHER" id="PTHR34216">
    <property type="match status" value="1"/>
</dbReference>
<dbReference type="GO" id="GO:0005975">
    <property type="term" value="P:carbohydrate metabolic process"/>
    <property type="evidence" value="ECO:0007669"/>
    <property type="project" value="InterPro"/>
</dbReference>
<reference evidence="1 2" key="1">
    <citation type="submission" date="2016-10" db="EMBL/GenBank/DDBJ databases">
        <authorList>
            <person name="Varghese N."/>
            <person name="Submissions S."/>
        </authorList>
    </citation>
    <scope>NUCLEOTIDE SEQUENCE [LARGE SCALE GENOMIC DNA]</scope>
    <source>
        <strain evidence="1 2">TC-13</strain>
    </source>
</reference>
<proteinExistence type="predicted"/>
<dbReference type="AlphaFoldDB" id="A0A1H9M1Q8"/>